<feature type="transmembrane region" description="Helical" evidence="1">
    <location>
        <begin position="79"/>
        <end position="97"/>
    </location>
</feature>
<comment type="caution">
    <text evidence="3">The sequence shown here is derived from an EMBL/GenBank/DDBJ whole genome shotgun (WGS) entry which is preliminary data.</text>
</comment>
<dbReference type="Gene3D" id="2.70.150.10">
    <property type="entry name" value="Calcium-transporting ATPase, cytoplasmic transduction domain A"/>
    <property type="match status" value="1"/>
</dbReference>
<dbReference type="SUPFAM" id="SSF81665">
    <property type="entry name" value="Calcium ATPase, transmembrane domain M"/>
    <property type="match status" value="1"/>
</dbReference>
<keyword evidence="1" id="KW-1133">Transmembrane helix</keyword>
<dbReference type="PANTHER" id="PTHR24092:SF218">
    <property type="entry name" value="PHOSPHOLIPID-TRANSPORTING ATPASE"/>
    <property type="match status" value="1"/>
</dbReference>
<dbReference type="InterPro" id="IPR032631">
    <property type="entry name" value="P-type_ATPase_N"/>
</dbReference>
<evidence type="ECO:0000259" key="2">
    <source>
        <dbReference type="Pfam" id="PF16209"/>
    </source>
</evidence>
<evidence type="ECO:0000256" key="1">
    <source>
        <dbReference type="SAM" id="Phobius"/>
    </source>
</evidence>
<protein>
    <submittedName>
        <fullName evidence="3">ATP10A</fullName>
    </submittedName>
</protein>
<keyword evidence="4" id="KW-1185">Reference proteome</keyword>
<dbReference type="OrthoDB" id="377733at2759"/>
<accession>A0A7J7KEH1</accession>
<name>A0A7J7KEH1_BUGNE</name>
<feature type="transmembrane region" description="Helical" evidence="1">
    <location>
        <begin position="103"/>
        <end position="121"/>
    </location>
</feature>
<dbReference type="FunFam" id="2.70.150.10:FF:000054">
    <property type="entry name" value="Phospholipid-transporting ATPase"/>
    <property type="match status" value="1"/>
</dbReference>
<dbReference type="GO" id="GO:0005886">
    <property type="term" value="C:plasma membrane"/>
    <property type="evidence" value="ECO:0007669"/>
    <property type="project" value="TreeGrafter"/>
</dbReference>
<evidence type="ECO:0000313" key="3">
    <source>
        <dbReference type="EMBL" id="KAF6036324.1"/>
    </source>
</evidence>
<dbReference type="GO" id="GO:0140326">
    <property type="term" value="F:ATPase-coupled intramembrane lipid transporter activity"/>
    <property type="evidence" value="ECO:0007669"/>
    <property type="project" value="TreeGrafter"/>
</dbReference>
<feature type="transmembrane region" description="Helical" evidence="1">
    <location>
        <begin position="304"/>
        <end position="328"/>
    </location>
</feature>
<feature type="domain" description="P-type ATPase N-terminal" evidence="2">
    <location>
        <begin position="49"/>
        <end position="102"/>
    </location>
</feature>
<evidence type="ECO:0000313" key="4">
    <source>
        <dbReference type="Proteomes" id="UP000593567"/>
    </source>
</evidence>
<sequence length="430" mass="49063">MASSSSDSVFQRGLTKLCWHGKPAERSRLRVVYNNATLDTGSDRAAPPQVSYKTNKIKTTKYTLLTFLPKNLFEQFHRFANMYFLFVALLNFIPQVMAFGREIALIPVIGVLAVTAIKDVYEDYRRYQQDKKVNLSKCLVYNKVAKSYEPKECYRVLVGDIVKVKCNEVIPADLLLLECSENSTTCFIETANLDGESNLKQRTAVDVSLDSNGKFDPRIPIMVECEAPNAELNKFNGYVVRHLDNGRKKGLSKENLLLRGCVLRNTDYIKGIVIYAGHDTKAMKNSSGPRYKRSKLERYMNRDVIWCLVILLFLCFFSAIGSGVWLSLKWDSPEDIPYIPFDDGVRDGSKPAVEGFLRFWTFIIIYQVMIPLSLYATLEIVKFCQVYFIHQDIAMYYEEADILPVCRALNITEELGQVCVCVRVCVCAYL</sequence>
<keyword evidence="1" id="KW-0812">Transmembrane</keyword>
<keyword evidence="1" id="KW-0472">Membrane</keyword>
<dbReference type="InterPro" id="IPR008250">
    <property type="entry name" value="ATPase_P-typ_transduc_dom_A_sf"/>
</dbReference>
<dbReference type="GO" id="GO:0045332">
    <property type="term" value="P:phospholipid translocation"/>
    <property type="evidence" value="ECO:0007669"/>
    <property type="project" value="TreeGrafter"/>
</dbReference>
<dbReference type="Pfam" id="PF16209">
    <property type="entry name" value="PhoLip_ATPase_N"/>
    <property type="match status" value="1"/>
</dbReference>
<organism evidence="3 4">
    <name type="scientific">Bugula neritina</name>
    <name type="common">Brown bryozoan</name>
    <name type="synonym">Sertularia neritina</name>
    <dbReference type="NCBI Taxonomy" id="10212"/>
    <lineage>
        <taxon>Eukaryota</taxon>
        <taxon>Metazoa</taxon>
        <taxon>Spiralia</taxon>
        <taxon>Lophotrochozoa</taxon>
        <taxon>Bryozoa</taxon>
        <taxon>Gymnolaemata</taxon>
        <taxon>Cheilostomatida</taxon>
        <taxon>Flustrina</taxon>
        <taxon>Buguloidea</taxon>
        <taxon>Bugulidae</taxon>
        <taxon>Bugula</taxon>
    </lineage>
</organism>
<dbReference type="InterPro" id="IPR023298">
    <property type="entry name" value="ATPase_P-typ_TM_dom_sf"/>
</dbReference>
<proteinExistence type="predicted"/>
<feature type="transmembrane region" description="Helical" evidence="1">
    <location>
        <begin position="359"/>
        <end position="378"/>
    </location>
</feature>
<dbReference type="PANTHER" id="PTHR24092">
    <property type="entry name" value="PROBABLE PHOSPHOLIPID-TRANSPORTING ATPASE"/>
    <property type="match status" value="1"/>
</dbReference>
<dbReference type="AlphaFoldDB" id="A0A7J7KEH1"/>
<dbReference type="EMBL" id="VXIV02000747">
    <property type="protein sequence ID" value="KAF6036324.1"/>
    <property type="molecule type" value="Genomic_DNA"/>
</dbReference>
<reference evidence="3" key="1">
    <citation type="submission" date="2020-06" db="EMBL/GenBank/DDBJ databases">
        <title>Draft genome of Bugula neritina, a colonial animal packing powerful symbionts and potential medicines.</title>
        <authorList>
            <person name="Rayko M."/>
        </authorList>
    </citation>
    <scope>NUCLEOTIDE SEQUENCE [LARGE SCALE GENOMIC DNA]</scope>
    <source>
        <strain evidence="3">Kwan_BN1</strain>
    </source>
</reference>
<gene>
    <name evidence="3" type="ORF">EB796_005375</name>
</gene>
<dbReference type="Proteomes" id="UP000593567">
    <property type="component" value="Unassembled WGS sequence"/>
</dbReference>
<dbReference type="SUPFAM" id="SSF81653">
    <property type="entry name" value="Calcium ATPase, transduction domain A"/>
    <property type="match status" value="1"/>
</dbReference>